<evidence type="ECO:0000313" key="1">
    <source>
        <dbReference type="EMBL" id="EFV05436.1"/>
    </source>
</evidence>
<dbReference type="STRING" id="888832.HMPREF9420_0436"/>
<sequence length="57" mass="6670">MKIQKNSDITPTLPFTEFDFLQSYRERFAKSELGRIHSLLPLKELAAEYTNLSHKSK</sequence>
<dbReference type="eggNOG" id="COG3039">
    <property type="taxonomic scope" value="Bacteria"/>
</dbReference>
<keyword evidence="2" id="KW-1185">Reference proteome</keyword>
<gene>
    <name evidence="1" type="ORF">HMPREF9420_0436</name>
</gene>
<accession>E6MLR9</accession>
<dbReference type="EMBL" id="AEQO01000043">
    <property type="protein sequence ID" value="EFV05436.1"/>
    <property type="molecule type" value="Genomic_DNA"/>
</dbReference>
<name>E6MLR9_9BACT</name>
<organism evidence="1 2">
    <name type="scientific">Segatella salivae DSM 15606</name>
    <dbReference type="NCBI Taxonomy" id="888832"/>
    <lineage>
        <taxon>Bacteria</taxon>
        <taxon>Pseudomonadati</taxon>
        <taxon>Bacteroidota</taxon>
        <taxon>Bacteroidia</taxon>
        <taxon>Bacteroidales</taxon>
        <taxon>Prevotellaceae</taxon>
        <taxon>Segatella</taxon>
    </lineage>
</organism>
<reference evidence="1 2" key="1">
    <citation type="submission" date="2010-12" db="EMBL/GenBank/DDBJ databases">
        <authorList>
            <person name="Muzny D."/>
            <person name="Qin X."/>
            <person name="Deng J."/>
            <person name="Jiang H."/>
            <person name="Liu Y."/>
            <person name="Qu J."/>
            <person name="Song X.-Z."/>
            <person name="Zhang L."/>
            <person name="Thornton R."/>
            <person name="Coyle M."/>
            <person name="Francisco L."/>
            <person name="Jackson L."/>
            <person name="Javaid M."/>
            <person name="Korchina V."/>
            <person name="Kovar C."/>
            <person name="Mata R."/>
            <person name="Mathew T."/>
            <person name="Ngo R."/>
            <person name="Nguyen L."/>
            <person name="Nguyen N."/>
            <person name="Okwuonu G."/>
            <person name="Ongeri F."/>
            <person name="Pham C."/>
            <person name="Simmons D."/>
            <person name="Wilczek-Boney K."/>
            <person name="Hale W."/>
            <person name="Jakkamsetti A."/>
            <person name="Pham P."/>
            <person name="Ruth R."/>
            <person name="San Lucas F."/>
            <person name="Warren J."/>
            <person name="Zhang J."/>
            <person name="Zhao Z."/>
            <person name="Zhou C."/>
            <person name="Zhu D."/>
            <person name="Lee S."/>
            <person name="Bess C."/>
            <person name="Blankenburg K."/>
            <person name="Forbes L."/>
            <person name="Fu Q."/>
            <person name="Gubbala S."/>
            <person name="Hirani K."/>
            <person name="Jayaseelan J.C."/>
            <person name="Lara F."/>
            <person name="Munidasa M."/>
            <person name="Palculict T."/>
            <person name="Patil S."/>
            <person name="Pu L.-L."/>
            <person name="Saada N."/>
            <person name="Tang L."/>
            <person name="Weissenberger G."/>
            <person name="Zhu Y."/>
            <person name="Hemphill L."/>
            <person name="Shang Y."/>
            <person name="Youmans B."/>
            <person name="Ayvaz T."/>
            <person name="Ross M."/>
            <person name="Santibanez J."/>
            <person name="Aqrawi P."/>
            <person name="Gross S."/>
            <person name="Joshi V."/>
            <person name="Fowler G."/>
            <person name="Nazareth L."/>
            <person name="Reid J."/>
            <person name="Worley K."/>
            <person name="Petrosino J."/>
            <person name="Highlander S."/>
            <person name="Gibbs R."/>
        </authorList>
    </citation>
    <scope>NUCLEOTIDE SEQUENCE [LARGE SCALE GENOMIC DNA]</scope>
    <source>
        <strain evidence="1 2">DSM 15606</strain>
    </source>
</reference>
<protein>
    <submittedName>
        <fullName evidence="1">Uncharacterized protein</fullName>
    </submittedName>
</protein>
<dbReference type="AlphaFoldDB" id="E6MLR9"/>
<comment type="caution">
    <text evidence="1">The sequence shown here is derived from an EMBL/GenBank/DDBJ whole genome shotgun (WGS) entry which is preliminary data.</text>
</comment>
<dbReference type="HOGENOM" id="CLU_210593_0_0_10"/>
<proteinExistence type="predicted"/>
<dbReference type="Proteomes" id="UP000003874">
    <property type="component" value="Unassembled WGS sequence"/>
</dbReference>
<evidence type="ECO:0000313" key="2">
    <source>
        <dbReference type="Proteomes" id="UP000003874"/>
    </source>
</evidence>